<evidence type="ECO:0000313" key="2">
    <source>
        <dbReference type="Proteomes" id="UP000246740"/>
    </source>
</evidence>
<feature type="non-terminal residue" evidence="1">
    <location>
        <position position="53"/>
    </location>
</feature>
<gene>
    <name evidence="1" type="ORF">BCV70DRAFT_202986</name>
</gene>
<protein>
    <submittedName>
        <fullName evidence="1">Uncharacterized protein</fullName>
    </submittedName>
</protein>
<proteinExistence type="predicted"/>
<dbReference type="EMBL" id="KZ819212">
    <property type="protein sequence ID" value="PWY97269.1"/>
    <property type="molecule type" value="Genomic_DNA"/>
</dbReference>
<accession>A0A317XG05</accession>
<organism evidence="1 2">
    <name type="scientific">Testicularia cyperi</name>
    <dbReference type="NCBI Taxonomy" id="1882483"/>
    <lineage>
        <taxon>Eukaryota</taxon>
        <taxon>Fungi</taxon>
        <taxon>Dikarya</taxon>
        <taxon>Basidiomycota</taxon>
        <taxon>Ustilaginomycotina</taxon>
        <taxon>Ustilaginomycetes</taxon>
        <taxon>Ustilaginales</taxon>
        <taxon>Anthracoideaceae</taxon>
        <taxon>Testicularia</taxon>
    </lineage>
</organism>
<reference evidence="1 2" key="1">
    <citation type="journal article" date="2018" name="Mol. Biol. Evol.">
        <title>Broad Genomic Sampling Reveals a Smut Pathogenic Ancestry of the Fungal Clade Ustilaginomycotina.</title>
        <authorList>
            <person name="Kijpornyongpan T."/>
            <person name="Mondo S.J."/>
            <person name="Barry K."/>
            <person name="Sandor L."/>
            <person name="Lee J."/>
            <person name="Lipzen A."/>
            <person name="Pangilinan J."/>
            <person name="LaButti K."/>
            <person name="Hainaut M."/>
            <person name="Henrissat B."/>
            <person name="Grigoriev I.V."/>
            <person name="Spatafora J.W."/>
            <person name="Aime M.C."/>
        </authorList>
    </citation>
    <scope>NUCLEOTIDE SEQUENCE [LARGE SCALE GENOMIC DNA]</scope>
    <source>
        <strain evidence="1 2">MCA 3645</strain>
    </source>
</reference>
<evidence type="ECO:0000313" key="1">
    <source>
        <dbReference type="EMBL" id="PWY97269.1"/>
    </source>
</evidence>
<name>A0A317XG05_9BASI</name>
<keyword evidence="2" id="KW-1185">Reference proteome</keyword>
<dbReference type="AlphaFoldDB" id="A0A317XG05"/>
<dbReference type="InParanoid" id="A0A317XG05"/>
<dbReference type="Proteomes" id="UP000246740">
    <property type="component" value="Unassembled WGS sequence"/>
</dbReference>
<sequence length="53" mass="5798">MASLEQSQSEGFDSRWVSPECEKHADRSADEVEGFGVYKADGCWTSSVKIASV</sequence>